<proteinExistence type="predicted"/>
<dbReference type="SUPFAM" id="SSF50974">
    <property type="entry name" value="Nitrous oxide reductase, N-terminal domain"/>
    <property type="match status" value="1"/>
</dbReference>
<dbReference type="InterPro" id="IPR006311">
    <property type="entry name" value="TAT_signal"/>
</dbReference>
<keyword evidence="4" id="KW-1185">Reference proteome</keyword>
<evidence type="ECO:0000256" key="1">
    <source>
        <dbReference type="SAM" id="SignalP"/>
    </source>
</evidence>
<dbReference type="PROSITE" id="PS51318">
    <property type="entry name" value="TAT"/>
    <property type="match status" value="1"/>
</dbReference>
<evidence type="ECO:0000313" key="4">
    <source>
        <dbReference type="Proteomes" id="UP001501612"/>
    </source>
</evidence>
<dbReference type="EMBL" id="BAAAMY010000005">
    <property type="protein sequence ID" value="GAA1921498.1"/>
    <property type="molecule type" value="Genomic_DNA"/>
</dbReference>
<protein>
    <recommendedName>
        <fullName evidence="2">SAF domain-containing protein</fullName>
    </recommendedName>
</protein>
<dbReference type="RefSeq" id="WP_344007421.1">
    <property type="nucleotide sequence ID" value="NZ_BAAAMY010000005.1"/>
</dbReference>
<dbReference type="InterPro" id="IPR013974">
    <property type="entry name" value="SAF"/>
</dbReference>
<feature type="domain" description="SAF" evidence="2">
    <location>
        <begin position="51"/>
        <end position="110"/>
    </location>
</feature>
<evidence type="ECO:0000259" key="2">
    <source>
        <dbReference type="SMART" id="SM00858"/>
    </source>
</evidence>
<evidence type="ECO:0000313" key="3">
    <source>
        <dbReference type="EMBL" id="GAA1921498.1"/>
    </source>
</evidence>
<gene>
    <name evidence="3" type="ORF">GCM10009737_23710</name>
</gene>
<name>A0ABP5ATK0_9ACTN</name>
<dbReference type="SMART" id="SM00858">
    <property type="entry name" value="SAF"/>
    <property type="match status" value="1"/>
</dbReference>
<sequence>MTSSPRQRLARARLVVRRAVLRHRRLLAALCAAVAVAAGLQAAAPAAPARVAVTVAAADLAAGEVLGPEDLASVQLPPGAAPTGLAPTPAGRTLAAPLRRGEPVTDVRLVAPGLLAGYPGLTALPVRLPDAGVVALLRTGDHVDLVAADPQGAAATTVATGVPVLALPAPGDDDALSSSAAATPPGRLVVVGLDPVDVPPVVDAAARLFLTVAWSR</sequence>
<dbReference type="Pfam" id="PF08666">
    <property type="entry name" value="SAF"/>
    <property type="match status" value="1"/>
</dbReference>
<comment type="caution">
    <text evidence="3">The sequence shown here is derived from an EMBL/GenBank/DDBJ whole genome shotgun (WGS) entry which is preliminary data.</text>
</comment>
<dbReference type="CDD" id="cd11614">
    <property type="entry name" value="SAF_CpaB_FlgA_like"/>
    <property type="match status" value="1"/>
</dbReference>
<dbReference type="Proteomes" id="UP001501612">
    <property type="component" value="Unassembled WGS sequence"/>
</dbReference>
<organism evidence="3 4">
    <name type="scientific">Nocardioides lentus</name>
    <dbReference type="NCBI Taxonomy" id="338077"/>
    <lineage>
        <taxon>Bacteria</taxon>
        <taxon>Bacillati</taxon>
        <taxon>Actinomycetota</taxon>
        <taxon>Actinomycetes</taxon>
        <taxon>Propionibacteriales</taxon>
        <taxon>Nocardioidaceae</taxon>
        <taxon>Nocardioides</taxon>
    </lineage>
</organism>
<keyword evidence="1" id="KW-0732">Signal</keyword>
<reference evidence="4" key="1">
    <citation type="journal article" date="2019" name="Int. J. Syst. Evol. Microbiol.">
        <title>The Global Catalogue of Microorganisms (GCM) 10K type strain sequencing project: providing services to taxonomists for standard genome sequencing and annotation.</title>
        <authorList>
            <consortium name="The Broad Institute Genomics Platform"/>
            <consortium name="The Broad Institute Genome Sequencing Center for Infectious Disease"/>
            <person name="Wu L."/>
            <person name="Ma J."/>
        </authorList>
    </citation>
    <scope>NUCLEOTIDE SEQUENCE [LARGE SCALE GENOMIC DNA]</scope>
    <source>
        <strain evidence="4">JCM 14046</strain>
    </source>
</reference>
<dbReference type="InterPro" id="IPR011045">
    <property type="entry name" value="N2O_reductase_N"/>
</dbReference>
<feature type="signal peptide" evidence="1">
    <location>
        <begin position="1"/>
        <end position="37"/>
    </location>
</feature>
<accession>A0ABP5ATK0</accession>
<feature type="chain" id="PRO_5047244597" description="SAF domain-containing protein" evidence="1">
    <location>
        <begin position="38"/>
        <end position="216"/>
    </location>
</feature>